<keyword evidence="5" id="KW-1185">Reference proteome</keyword>
<dbReference type="GO" id="GO:0005615">
    <property type="term" value="C:extracellular space"/>
    <property type="evidence" value="ECO:0007669"/>
    <property type="project" value="UniProtKB-KW"/>
</dbReference>
<gene>
    <name evidence="4" type="primary">LOC115560410</name>
</gene>
<dbReference type="RefSeq" id="XP_030235684.1">
    <property type="nucleotide sequence ID" value="XM_030379824.1"/>
</dbReference>
<dbReference type="InterPro" id="IPR001811">
    <property type="entry name" value="Chemokine_IL8-like_dom"/>
</dbReference>
<protein>
    <submittedName>
        <fullName evidence="4">C-X-C motif chemokine 9-like</fullName>
    </submittedName>
</protein>
<keyword evidence="1" id="KW-0202">Cytokine</keyword>
<dbReference type="AlphaFoldDB" id="A0A8C5ALJ8"/>
<evidence type="ECO:0000256" key="1">
    <source>
        <dbReference type="ARBA" id="ARBA00022514"/>
    </source>
</evidence>
<dbReference type="KEGG" id="gmh:115560410"/>
<dbReference type="SUPFAM" id="SSF54117">
    <property type="entry name" value="Interleukin 8-like chemokines"/>
    <property type="match status" value="1"/>
</dbReference>
<reference evidence="4" key="2">
    <citation type="submission" date="2025-09" db="UniProtKB">
        <authorList>
            <consortium name="Ensembl"/>
        </authorList>
    </citation>
    <scope>IDENTIFICATION</scope>
</reference>
<reference evidence="4" key="1">
    <citation type="submission" date="2025-08" db="UniProtKB">
        <authorList>
            <consortium name="Ensembl"/>
        </authorList>
    </citation>
    <scope>IDENTIFICATION</scope>
</reference>
<dbReference type="Pfam" id="PF00048">
    <property type="entry name" value="IL8"/>
    <property type="match status" value="1"/>
</dbReference>
<dbReference type="GeneID" id="115560410"/>
<feature type="compositionally biased region" description="Basic residues" evidence="2">
    <location>
        <begin position="131"/>
        <end position="140"/>
    </location>
</feature>
<organism evidence="4 5">
    <name type="scientific">Gadus morhua</name>
    <name type="common">Atlantic cod</name>
    <dbReference type="NCBI Taxonomy" id="8049"/>
    <lineage>
        <taxon>Eukaryota</taxon>
        <taxon>Metazoa</taxon>
        <taxon>Chordata</taxon>
        <taxon>Craniata</taxon>
        <taxon>Vertebrata</taxon>
        <taxon>Euteleostomi</taxon>
        <taxon>Actinopterygii</taxon>
        <taxon>Neopterygii</taxon>
        <taxon>Teleostei</taxon>
        <taxon>Neoteleostei</taxon>
        <taxon>Acanthomorphata</taxon>
        <taxon>Zeiogadaria</taxon>
        <taxon>Gadariae</taxon>
        <taxon>Gadiformes</taxon>
        <taxon>Gadoidei</taxon>
        <taxon>Gadidae</taxon>
        <taxon>Gadus</taxon>
    </lineage>
</organism>
<evidence type="ECO:0000259" key="3">
    <source>
        <dbReference type="SMART" id="SM00199"/>
    </source>
</evidence>
<dbReference type="InterPro" id="IPR036048">
    <property type="entry name" value="Interleukin_8-like_sf"/>
</dbReference>
<evidence type="ECO:0000313" key="4">
    <source>
        <dbReference type="Ensembl" id="ENSGMOP00000033432.1"/>
    </source>
</evidence>
<dbReference type="PRINTS" id="PR00436">
    <property type="entry name" value="INTERLEUKIN8"/>
</dbReference>
<proteinExistence type="predicted"/>
<evidence type="ECO:0000313" key="5">
    <source>
        <dbReference type="Proteomes" id="UP000694546"/>
    </source>
</evidence>
<dbReference type="Gene3D" id="2.40.50.40">
    <property type="match status" value="1"/>
</dbReference>
<dbReference type="GO" id="GO:0008009">
    <property type="term" value="F:chemokine activity"/>
    <property type="evidence" value="ECO:0007669"/>
    <property type="project" value="InterPro"/>
</dbReference>
<dbReference type="SMART" id="SM00199">
    <property type="entry name" value="SCY"/>
    <property type="match status" value="1"/>
</dbReference>
<name>A0A8C5ALJ8_GADMO</name>
<evidence type="ECO:0000256" key="2">
    <source>
        <dbReference type="SAM" id="MobiDB-lite"/>
    </source>
</evidence>
<dbReference type="GO" id="GO:0006955">
    <property type="term" value="P:immune response"/>
    <property type="evidence" value="ECO:0007669"/>
    <property type="project" value="InterPro"/>
</dbReference>
<feature type="region of interest" description="Disordered" evidence="2">
    <location>
        <begin position="131"/>
        <end position="162"/>
    </location>
</feature>
<feature type="domain" description="Chemokine interleukin-8-like" evidence="3">
    <location>
        <begin position="58"/>
        <end position="113"/>
    </location>
</feature>
<dbReference type="Ensembl" id="ENSGMOT00000077268.1">
    <property type="protein sequence ID" value="ENSGMOP00000033432.1"/>
    <property type="gene ID" value="ENSGMOG00000024346.1"/>
</dbReference>
<dbReference type="GeneTree" id="ENSGT00600000085077"/>
<accession>A0A8C5ALJ8</accession>
<sequence length="162" mass="17841">MCVGGALLYNNTMCPGERESGDISSSMKCSVQSLCGLAVFSFCCTLISVRETESTYIPGRCVCPVTRNRVQGILKDLKITPKNPSCDRVTVIVVLKNGREVCVNPSAPLGRHLTHCWKRSTKLNRNVRNCLRRKRRRGPQHRPSAQGPGAHNRPPRSPPASS</sequence>
<dbReference type="Proteomes" id="UP000694546">
    <property type="component" value="Chromosome 15"/>
</dbReference>